<dbReference type="InterPro" id="IPR029044">
    <property type="entry name" value="Nucleotide-diphossugar_trans"/>
</dbReference>
<protein>
    <submittedName>
        <fullName evidence="1">Uncharacterized protein</fullName>
    </submittedName>
</protein>
<proteinExistence type="predicted"/>
<organism evidence="1">
    <name type="scientific">marine sediment metagenome</name>
    <dbReference type="NCBI Taxonomy" id="412755"/>
    <lineage>
        <taxon>unclassified sequences</taxon>
        <taxon>metagenomes</taxon>
        <taxon>ecological metagenomes</taxon>
    </lineage>
</organism>
<accession>A0A0F9CH41</accession>
<name>A0A0F9CH41_9ZZZZ</name>
<reference evidence="1" key="1">
    <citation type="journal article" date="2015" name="Nature">
        <title>Complex archaea that bridge the gap between prokaryotes and eukaryotes.</title>
        <authorList>
            <person name="Spang A."/>
            <person name="Saw J.H."/>
            <person name="Jorgensen S.L."/>
            <person name="Zaremba-Niedzwiedzka K."/>
            <person name="Martijn J."/>
            <person name="Lind A.E."/>
            <person name="van Eijk R."/>
            <person name="Schleper C."/>
            <person name="Guy L."/>
            <person name="Ettema T.J."/>
        </authorList>
    </citation>
    <scope>NUCLEOTIDE SEQUENCE</scope>
</reference>
<dbReference type="EMBL" id="LAZR01046664">
    <property type="protein sequence ID" value="KKK96011.1"/>
    <property type="molecule type" value="Genomic_DNA"/>
</dbReference>
<dbReference type="AlphaFoldDB" id="A0A0F9CH41"/>
<evidence type="ECO:0000313" key="1">
    <source>
        <dbReference type="EMBL" id="KKK96011.1"/>
    </source>
</evidence>
<gene>
    <name evidence="1" type="ORF">LCGC14_2667070</name>
</gene>
<dbReference type="SUPFAM" id="SSF53448">
    <property type="entry name" value="Nucleotide-diphospho-sugar transferases"/>
    <property type="match status" value="1"/>
</dbReference>
<sequence length="318" mass="37972">MSKLLLRWCLGIQDTTRLDSFKDESRLLDIIWLAKLSVASFQRWFPEARFMLFYNGEDLDKFREAFDSIELPLSQELEFVHQIELFGEGKFKNPYHYIPQGVWWKWVPFRFDESYHEISIDTDIICLREPKDWKNWIEGNEEIILAPERFPEIVVNTCGDFYKHPVLRGKTPLNCGIVGHRAGHDYSERFFEITREIRYGYTHNSLFITEQGAINVWAYSLELAGKKPYVLDFEKCAWVRDFIYYLEKGIEVETVHATTWHKQIVKGLQPILERRVLEDYPDEEFIFDLIAASKDLDYYSQHVVKRQLGIDRKRIEFF</sequence>
<comment type="caution">
    <text evidence="1">The sequence shown here is derived from an EMBL/GenBank/DDBJ whole genome shotgun (WGS) entry which is preliminary data.</text>
</comment>